<evidence type="ECO:0000256" key="3">
    <source>
        <dbReference type="ARBA" id="ARBA00022723"/>
    </source>
</evidence>
<evidence type="ECO:0008006" key="9">
    <source>
        <dbReference type="Google" id="ProtNLM"/>
    </source>
</evidence>
<comment type="similarity">
    <text evidence="1">Belongs to the cytochrome P450 family.</text>
</comment>
<organism evidence="7 8">
    <name type="scientific">Saccharothrix variisporea</name>
    <dbReference type="NCBI Taxonomy" id="543527"/>
    <lineage>
        <taxon>Bacteria</taxon>
        <taxon>Bacillati</taxon>
        <taxon>Actinomycetota</taxon>
        <taxon>Actinomycetes</taxon>
        <taxon>Pseudonocardiales</taxon>
        <taxon>Pseudonocardiaceae</taxon>
        <taxon>Saccharothrix</taxon>
    </lineage>
</organism>
<dbReference type="GO" id="GO:0016705">
    <property type="term" value="F:oxidoreductase activity, acting on paired donors, with incorporation or reduction of molecular oxygen"/>
    <property type="evidence" value="ECO:0007669"/>
    <property type="project" value="InterPro"/>
</dbReference>
<keyword evidence="2" id="KW-0349">Heme</keyword>
<comment type="caution">
    <text evidence="7">The sequence shown here is derived from an EMBL/GenBank/DDBJ whole genome shotgun (WGS) entry which is preliminary data.</text>
</comment>
<dbReference type="FunFam" id="1.10.630.10:FF:000018">
    <property type="entry name" value="Cytochrome P450 monooxygenase"/>
    <property type="match status" value="1"/>
</dbReference>
<dbReference type="GO" id="GO:0005506">
    <property type="term" value="F:iron ion binding"/>
    <property type="evidence" value="ECO:0007669"/>
    <property type="project" value="InterPro"/>
</dbReference>
<dbReference type="PRINTS" id="PR00359">
    <property type="entry name" value="BP450"/>
</dbReference>
<evidence type="ECO:0000256" key="4">
    <source>
        <dbReference type="ARBA" id="ARBA00023002"/>
    </source>
</evidence>
<proteinExistence type="inferred from homology"/>
<evidence type="ECO:0000256" key="2">
    <source>
        <dbReference type="ARBA" id="ARBA00022617"/>
    </source>
</evidence>
<sequence>MTDKCPVHGHEMPLDDDFYASPYAPYALYAALHREGPIHRICLDDQDPAWIVTGYDEVHAGLRDKRLARPREYANPDTFTTKRFPEGEATGTIVTTDPPQHTRLKRMVNFTFLPRNVDTFRPRVDDIVDARLDAIEAAGGGDLVNDYAAVLPITIICDVLGIPENYRAELKHWCDLAFGGDAEINAMTREKLSMFVNDVRKQKAENPTDDLLSYWVHAKNADGEPELTVFEVMSLALLTLLGGYDTTAGMISRGALALLDRPEVLERLRANPDEFDVAVEELLRMHGSVHHGFRRFATEDLEIGGTKVAKGDTVYLHLTAAGNDPKKFPDPQEFDLDRPDKSHMAFGGGPHFCSGSELARIEVVTALRKLFTRFPDIKLAADPTTLRLRNSPLLPAVMHLPVTV</sequence>
<evidence type="ECO:0000256" key="5">
    <source>
        <dbReference type="ARBA" id="ARBA00023004"/>
    </source>
</evidence>
<evidence type="ECO:0000256" key="1">
    <source>
        <dbReference type="ARBA" id="ARBA00010617"/>
    </source>
</evidence>
<dbReference type="EMBL" id="RBXR01000001">
    <property type="protein sequence ID" value="RKT70216.1"/>
    <property type="molecule type" value="Genomic_DNA"/>
</dbReference>
<dbReference type="Pfam" id="PF00067">
    <property type="entry name" value="p450"/>
    <property type="match status" value="1"/>
</dbReference>
<reference evidence="7 8" key="1">
    <citation type="submission" date="2018-10" db="EMBL/GenBank/DDBJ databases">
        <title>Sequencing the genomes of 1000 actinobacteria strains.</title>
        <authorList>
            <person name="Klenk H.-P."/>
        </authorList>
    </citation>
    <scope>NUCLEOTIDE SEQUENCE [LARGE SCALE GENOMIC DNA]</scope>
    <source>
        <strain evidence="7 8">DSM 43911</strain>
    </source>
</reference>
<dbReference type="Proteomes" id="UP000272729">
    <property type="component" value="Unassembled WGS sequence"/>
</dbReference>
<dbReference type="InterPro" id="IPR036396">
    <property type="entry name" value="Cyt_P450_sf"/>
</dbReference>
<keyword evidence="4" id="KW-0560">Oxidoreductase</keyword>
<dbReference type="AlphaFoldDB" id="A0A495XA08"/>
<accession>A0A495XA08</accession>
<evidence type="ECO:0000256" key="6">
    <source>
        <dbReference type="ARBA" id="ARBA00023033"/>
    </source>
</evidence>
<keyword evidence="3" id="KW-0479">Metal-binding</keyword>
<keyword evidence="5" id="KW-0408">Iron</keyword>
<dbReference type="Gene3D" id="1.10.630.10">
    <property type="entry name" value="Cytochrome P450"/>
    <property type="match status" value="1"/>
</dbReference>
<dbReference type="PANTHER" id="PTHR46696:SF1">
    <property type="entry name" value="CYTOCHROME P450 YJIB-RELATED"/>
    <property type="match status" value="1"/>
</dbReference>
<dbReference type="InterPro" id="IPR002397">
    <property type="entry name" value="Cyt_P450_B"/>
</dbReference>
<dbReference type="PRINTS" id="PR00385">
    <property type="entry name" value="P450"/>
</dbReference>
<dbReference type="PANTHER" id="PTHR46696">
    <property type="entry name" value="P450, PUTATIVE (EUROFUNG)-RELATED"/>
    <property type="match status" value="1"/>
</dbReference>
<gene>
    <name evidence="7" type="ORF">DFJ66_3472</name>
</gene>
<evidence type="ECO:0000313" key="8">
    <source>
        <dbReference type="Proteomes" id="UP000272729"/>
    </source>
</evidence>
<dbReference type="GO" id="GO:0004497">
    <property type="term" value="F:monooxygenase activity"/>
    <property type="evidence" value="ECO:0007669"/>
    <property type="project" value="UniProtKB-KW"/>
</dbReference>
<dbReference type="InterPro" id="IPR001128">
    <property type="entry name" value="Cyt_P450"/>
</dbReference>
<dbReference type="GO" id="GO:0020037">
    <property type="term" value="F:heme binding"/>
    <property type="evidence" value="ECO:0007669"/>
    <property type="project" value="InterPro"/>
</dbReference>
<name>A0A495XA08_9PSEU</name>
<protein>
    <recommendedName>
        <fullName evidence="9">Cytochrome P450</fullName>
    </recommendedName>
</protein>
<keyword evidence="6" id="KW-0503">Monooxygenase</keyword>
<dbReference type="RefSeq" id="WP_170199478.1">
    <property type="nucleotide sequence ID" value="NZ_JBIUBA010000005.1"/>
</dbReference>
<keyword evidence="8" id="KW-1185">Reference proteome</keyword>
<evidence type="ECO:0000313" key="7">
    <source>
        <dbReference type="EMBL" id="RKT70216.1"/>
    </source>
</evidence>
<dbReference type="SUPFAM" id="SSF48264">
    <property type="entry name" value="Cytochrome P450"/>
    <property type="match status" value="1"/>
</dbReference>